<dbReference type="PROSITE" id="PS01001">
    <property type="entry name" value="SDH_CYT_2"/>
    <property type="match status" value="1"/>
</dbReference>
<dbReference type="PANTHER" id="PTHR10978">
    <property type="entry name" value="SUCCINATE DEHYDROGENASE CYTOCHROME B560 SUBUNIT"/>
    <property type="match status" value="1"/>
</dbReference>
<dbReference type="SUPFAM" id="SSF81343">
    <property type="entry name" value="Fumarate reductase respiratory complex transmembrane subunits"/>
    <property type="match status" value="1"/>
</dbReference>
<dbReference type="AlphaFoldDB" id="A0A382B304"/>
<dbReference type="GO" id="GO:0009055">
    <property type="term" value="F:electron transfer activity"/>
    <property type="evidence" value="ECO:0007669"/>
    <property type="project" value="InterPro"/>
</dbReference>
<dbReference type="GO" id="GO:0016020">
    <property type="term" value="C:membrane"/>
    <property type="evidence" value="ECO:0007669"/>
    <property type="project" value="UniProtKB-SubCell"/>
</dbReference>
<sequence length="129" mass="14592">MNAKKQPLSPHLTVYRWQITNTLSILHRLSGLVLFLAAFDFAIWLGAIALGGETYAGVSRFFSTNILIIIWALVSLSFFYHLLNGIRHLLWDIGKGFEASHVKLTGLLVVFFSVIITALFWYCLLTKYG</sequence>
<dbReference type="InterPro" id="IPR018495">
    <property type="entry name" value="Succ_DH_cyt_bsu_CS"/>
</dbReference>
<dbReference type="NCBIfam" id="TIGR02970">
    <property type="entry name" value="succ_dehyd_cytB"/>
    <property type="match status" value="1"/>
</dbReference>
<dbReference type="PANTHER" id="PTHR10978:SF5">
    <property type="entry name" value="SUCCINATE DEHYDROGENASE CYTOCHROME B560 SUBUNIT, MITOCHONDRIAL"/>
    <property type="match status" value="1"/>
</dbReference>
<proteinExistence type="predicted"/>
<dbReference type="Gene3D" id="1.20.1300.10">
    <property type="entry name" value="Fumarate reductase/succinate dehydrogenase, transmembrane subunit"/>
    <property type="match status" value="1"/>
</dbReference>
<feature type="transmembrane region" description="Helical" evidence="8">
    <location>
        <begin position="104"/>
        <end position="122"/>
    </location>
</feature>
<evidence type="ECO:0000256" key="6">
    <source>
        <dbReference type="ARBA" id="ARBA00023004"/>
    </source>
</evidence>
<name>A0A382B304_9ZZZZ</name>
<evidence type="ECO:0000256" key="5">
    <source>
        <dbReference type="ARBA" id="ARBA00022989"/>
    </source>
</evidence>
<dbReference type="GO" id="GO:0046872">
    <property type="term" value="F:metal ion binding"/>
    <property type="evidence" value="ECO:0007669"/>
    <property type="project" value="UniProtKB-KW"/>
</dbReference>
<dbReference type="InterPro" id="IPR034804">
    <property type="entry name" value="SQR/QFR_C/D"/>
</dbReference>
<evidence type="ECO:0000256" key="8">
    <source>
        <dbReference type="SAM" id="Phobius"/>
    </source>
</evidence>
<feature type="transmembrane region" description="Helical" evidence="8">
    <location>
        <begin position="29"/>
        <end position="50"/>
    </location>
</feature>
<dbReference type="InterPro" id="IPR000701">
    <property type="entry name" value="SuccDH_FuR_B_TM-su"/>
</dbReference>
<keyword evidence="5 8" id="KW-1133">Transmembrane helix</keyword>
<evidence type="ECO:0000256" key="7">
    <source>
        <dbReference type="ARBA" id="ARBA00023136"/>
    </source>
</evidence>
<reference evidence="9" key="1">
    <citation type="submission" date="2018-05" db="EMBL/GenBank/DDBJ databases">
        <authorList>
            <person name="Lanie J.A."/>
            <person name="Ng W.-L."/>
            <person name="Kazmierczak K.M."/>
            <person name="Andrzejewski T.M."/>
            <person name="Davidsen T.M."/>
            <person name="Wayne K.J."/>
            <person name="Tettelin H."/>
            <person name="Glass J.I."/>
            <person name="Rusch D."/>
            <person name="Podicherti R."/>
            <person name="Tsui H.-C.T."/>
            <person name="Winkler M.E."/>
        </authorList>
    </citation>
    <scope>NUCLEOTIDE SEQUENCE</scope>
</reference>
<organism evidence="9">
    <name type="scientific">marine metagenome</name>
    <dbReference type="NCBI Taxonomy" id="408172"/>
    <lineage>
        <taxon>unclassified sequences</taxon>
        <taxon>metagenomes</taxon>
        <taxon>ecological metagenomes</taxon>
    </lineage>
</organism>
<keyword evidence="3 8" id="KW-0812">Transmembrane</keyword>
<keyword evidence="6" id="KW-0408">Iron</keyword>
<dbReference type="CDD" id="cd03499">
    <property type="entry name" value="SQR_TypeC_SdhC"/>
    <property type="match status" value="1"/>
</dbReference>
<dbReference type="EMBL" id="UINC01027880">
    <property type="protein sequence ID" value="SVB07891.1"/>
    <property type="molecule type" value="Genomic_DNA"/>
</dbReference>
<evidence type="ECO:0000256" key="3">
    <source>
        <dbReference type="ARBA" id="ARBA00022692"/>
    </source>
</evidence>
<gene>
    <name evidence="9" type="ORF">METZ01_LOCUS160745</name>
</gene>
<keyword evidence="2" id="KW-0349">Heme</keyword>
<comment type="subcellular location">
    <subcellularLocation>
        <location evidence="1">Membrane</location>
        <topology evidence="1">Multi-pass membrane protein</topology>
    </subcellularLocation>
</comment>
<dbReference type="PIRSF" id="PIRSF000178">
    <property type="entry name" value="SDH_cyt_b560"/>
    <property type="match status" value="1"/>
</dbReference>
<feature type="transmembrane region" description="Helical" evidence="8">
    <location>
        <begin position="62"/>
        <end position="83"/>
    </location>
</feature>
<evidence type="ECO:0000256" key="1">
    <source>
        <dbReference type="ARBA" id="ARBA00004141"/>
    </source>
</evidence>
<evidence type="ECO:0000313" key="9">
    <source>
        <dbReference type="EMBL" id="SVB07891.1"/>
    </source>
</evidence>
<evidence type="ECO:0008006" key="10">
    <source>
        <dbReference type="Google" id="ProtNLM"/>
    </source>
</evidence>
<evidence type="ECO:0000256" key="4">
    <source>
        <dbReference type="ARBA" id="ARBA00022723"/>
    </source>
</evidence>
<keyword evidence="4" id="KW-0479">Metal-binding</keyword>
<dbReference type="Pfam" id="PF01127">
    <property type="entry name" value="Sdh_cyt"/>
    <property type="match status" value="1"/>
</dbReference>
<protein>
    <recommendedName>
        <fullName evidence="10">Succinate dehydrogenase cytochrome b556 subunit</fullName>
    </recommendedName>
</protein>
<evidence type="ECO:0000256" key="2">
    <source>
        <dbReference type="ARBA" id="ARBA00022617"/>
    </source>
</evidence>
<dbReference type="InterPro" id="IPR014314">
    <property type="entry name" value="Succ_DH_cytb556"/>
</dbReference>
<accession>A0A382B304</accession>
<dbReference type="GO" id="GO:0006099">
    <property type="term" value="P:tricarboxylic acid cycle"/>
    <property type="evidence" value="ECO:0007669"/>
    <property type="project" value="InterPro"/>
</dbReference>
<keyword evidence="7 8" id="KW-0472">Membrane</keyword>